<evidence type="ECO:0000259" key="11">
    <source>
        <dbReference type="Pfam" id="PF00266"/>
    </source>
</evidence>
<comment type="similarity">
    <text evidence="2">Belongs to the class-V pyridoxal-phosphate-dependent aminotransferase family. NifS/IscS subfamily.</text>
</comment>
<evidence type="ECO:0000256" key="7">
    <source>
        <dbReference type="ARBA" id="ARBA00023004"/>
    </source>
</evidence>
<comment type="cofactor">
    <cofactor evidence="1 10">
        <name>pyridoxal 5'-phosphate</name>
        <dbReference type="ChEBI" id="CHEBI:597326"/>
    </cofactor>
</comment>
<evidence type="ECO:0000256" key="5">
    <source>
        <dbReference type="ARBA" id="ARBA00022723"/>
    </source>
</evidence>
<keyword evidence="13" id="KW-1185">Reference proteome</keyword>
<dbReference type="PANTHER" id="PTHR11601">
    <property type="entry name" value="CYSTEINE DESULFURYLASE FAMILY MEMBER"/>
    <property type="match status" value="1"/>
</dbReference>
<dbReference type="Gene3D" id="1.10.260.50">
    <property type="match status" value="1"/>
</dbReference>
<dbReference type="Proteomes" id="UP000254082">
    <property type="component" value="Unassembled WGS sequence"/>
</dbReference>
<evidence type="ECO:0000256" key="3">
    <source>
        <dbReference type="ARBA" id="ARBA00012239"/>
    </source>
</evidence>
<evidence type="ECO:0000256" key="8">
    <source>
        <dbReference type="ARBA" id="ARBA00023014"/>
    </source>
</evidence>
<dbReference type="Gene3D" id="3.40.640.10">
    <property type="entry name" value="Type I PLP-dependent aspartate aminotransferase-like (Major domain)"/>
    <property type="match status" value="1"/>
</dbReference>
<dbReference type="PROSITE" id="PS00595">
    <property type="entry name" value="AA_TRANSFER_CLASS_5"/>
    <property type="match status" value="1"/>
</dbReference>
<protein>
    <recommendedName>
        <fullName evidence="3">cysteine desulfurase</fullName>
        <ecNumber evidence="3">2.8.1.7</ecNumber>
    </recommendedName>
</protein>
<evidence type="ECO:0000256" key="9">
    <source>
        <dbReference type="ARBA" id="ARBA00050776"/>
    </source>
</evidence>
<keyword evidence="6" id="KW-0663">Pyridoxal phosphate</keyword>
<evidence type="ECO:0000256" key="10">
    <source>
        <dbReference type="RuleBase" id="RU004504"/>
    </source>
</evidence>
<dbReference type="InterPro" id="IPR000192">
    <property type="entry name" value="Aminotrans_V_dom"/>
</dbReference>
<feature type="domain" description="Aminotransferase class V" evidence="11">
    <location>
        <begin position="2"/>
        <end position="363"/>
    </location>
</feature>
<sequence length="373" mass="40832">MIYLDNAATTPLTPGVIESMTTVMSDNFGNPSSIHAYGRKASHLLRDNRLTIAKILKTQARNIIFTSGATESNNMAIQGYALANQAKGKHLITTAIEHHSVLHVMAYLEKRFGFQVTYLQPDDNHQFTAQALKESLREDTILVSTMLANNETGDLLPVSDFAQVLAEHQAVLHVDAVQAMGKVPVHPEELGVDFLSASAHKFHGPKGVGFLYAKPHHMDSLLHGGEQEDKRRASTENMLGITGLAQALREADQKQEENYQKVEHLREVFLEELSKLGLDYYLNGGNKQLPHVINIGFLGQNNGLLLTQLDLAGFAVSTGSACTAGTVDPSHVLQAYYGESSPRLTESIRISLSELNSSEELLALAKKLKEIIG</sequence>
<dbReference type="InterPro" id="IPR016454">
    <property type="entry name" value="Cysteine_dSase"/>
</dbReference>
<dbReference type="RefSeq" id="WP_002998204.1">
    <property type="nucleotide sequence ID" value="NZ_UHFA01000002.1"/>
</dbReference>
<proteinExistence type="inferred from homology"/>
<dbReference type="GO" id="GO:0051536">
    <property type="term" value="F:iron-sulfur cluster binding"/>
    <property type="evidence" value="ECO:0007669"/>
    <property type="project" value="UniProtKB-KW"/>
</dbReference>
<gene>
    <name evidence="12" type="primary">iscS1</name>
    <name evidence="12" type="ORF">NCTC11391_01330</name>
</gene>
<evidence type="ECO:0000256" key="1">
    <source>
        <dbReference type="ARBA" id="ARBA00001933"/>
    </source>
</evidence>
<comment type="catalytic activity">
    <reaction evidence="9">
        <text>(sulfur carrier)-H + L-cysteine = (sulfur carrier)-SH + L-alanine</text>
        <dbReference type="Rhea" id="RHEA:43892"/>
        <dbReference type="Rhea" id="RHEA-COMP:14737"/>
        <dbReference type="Rhea" id="RHEA-COMP:14739"/>
        <dbReference type="ChEBI" id="CHEBI:29917"/>
        <dbReference type="ChEBI" id="CHEBI:35235"/>
        <dbReference type="ChEBI" id="CHEBI:57972"/>
        <dbReference type="ChEBI" id="CHEBI:64428"/>
        <dbReference type="EC" id="2.8.1.7"/>
    </reaction>
</comment>
<keyword evidence="5" id="KW-0479">Metal-binding</keyword>
<keyword evidence="4 12" id="KW-0808">Transferase</keyword>
<dbReference type="InterPro" id="IPR015421">
    <property type="entry name" value="PyrdxlP-dep_Trfase_major"/>
</dbReference>
<evidence type="ECO:0000313" key="13">
    <source>
        <dbReference type="Proteomes" id="UP000254082"/>
    </source>
</evidence>
<dbReference type="AlphaFoldDB" id="A0A380JEJ4"/>
<evidence type="ECO:0000313" key="12">
    <source>
        <dbReference type="EMBL" id="SUN36284.1"/>
    </source>
</evidence>
<dbReference type="PIRSF" id="PIRSF005572">
    <property type="entry name" value="NifS"/>
    <property type="match status" value="1"/>
</dbReference>
<dbReference type="PANTHER" id="PTHR11601:SF34">
    <property type="entry name" value="CYSTEINE DESULFURASE"/>
    <property type="match status" value="1"/>
</dbReference>
<dbReference type="Gene3D" id="3.90.1150.10">
    <property type="entry name" value="Aspartate Aminotransferase, domain 1"/>
    <property type="match status" value="1"/>
</dbReference>
<evidence type="ECO:0000256" key="4">
    <source>
        <dbReference type="ARBA" id="ARBA00022679"/>
    </source>
</evidence>
<dbReference type="InterPro" id="IPR015424">
    <property type="entry name" value="PyrdxlP-dep_Trfase"/>
</dbReference>
<evidence type="ECO:0000256" key="2">
    <source>
        <dbReference type="ARBA" id="ARBA00006490"/>
    </source>
</evidence>
<organism evidence="12 13">
    <name type="scientific">Streptococcus downei MFe28</name>
    <dbReference type="NCBI Taxonomy" id="764290"/>
    <lineage>
        <taxon>Bacteria</taxon>
        <taxon>Bacillati</taxon>
        <taxon>Bacillota</taxon>
        <taxon>Bacilli</taxon>
        <taxon>Lactobacillales</taxon>
        <taxon>Streptococcaceae</taxon>
        <taxon>Streptococcus</taxon>
    </lineage>
</organism>
<dbReference type="EC" id="2.8.1.7" evidence="3"/>
<dbReference type="InterPro" id="IPR015422">
    <property type="entry name" value="PyrdxlP-dep_Trfase_small"/>
</dbReference>
<dbReference type="EMBL" id="UHFA01000002">
    <property type="protein sequence ID" value="SUN36284.1"/>
    <property type="molecule type" value="Genomic_DNA"/>
</dbReference>
<dbReference type="Pfam" id="PF00266">
    <property type="entry name" value="Aminotran_5"/>
    <property type="match status" value="1"/>
</dbReference>
<dbReference type="OrthoDB" id="9808002at2"/>
<dbReference type="SUPFAM" id="SSF53383">
    <property type="entry name" value="PLP-dependent transferases"/>
    <property type="match status" value="1"/>
</dbReference>
<dbReference type="InterPro" id="IPR020578">
    <property type="entry name" value="Aminotrans_V_PyrdxlP_BS"/>
</dbReference>
<name>A0A380JEJ4_STRDO</name>
<keyword evidence="8" id="KW-0411">Iron-sulfur</keyword>
<dbReference type="GO" id="GO:0046872">
    <property type="term" value="F:metal ion binding"/>
    <property type="evidence" value="ECO:0007669"/>
    <property type="project" value="UniProtKB-KW"/>
</dbReference>
<reference evidence="12 13" key="1">
    <citation type="submission" date="2018-06" db="EMBL/GenBank/DDBJ databases">
        <authorList>
            <consortium name="Pathogen Informatics"/>
            <person name="Doyle S."/>
        </authorList>
    </citation>
    <scope>NUCLEOTIDE SEQUENCE [LARGE SCALE GENOMIC DNA]</scope>
    <source>
        <strain evidence="13">NCTC 11391</strain>
    </source>
</reference>
<dbReference type="GO" id="GO:0031071">
    <property type="term" value="F:cysteine desulfurase activity"/>
    <property type="evidence" value="ECO:0007669"/>
    <property type="project" value="UniProtKB-EC"/>
</dbReference>
<evidence type="ECO:0000256" key="6">
    <source>
        <dbReference type="ARBA" id="ARBA00022898"/>
    </source>
</evidence>
<accession>A0A380JEJ4</accession>
<keyword evidence="7" id="KW-0408">Iron</keyword>